<gene>
    <name evidence="3" type="ORF">SAMN02745108_00615</name>
    <name evidence="2" type="ORF">SAMN05720469_10864</name>
</gene>
<dbReference type="EMBL" id="FRAW01000008">
    <property type="protein sequence ID" value="SHK51511.1"/>
    <property type="molecule type" value="Genomic_DNA"/>
</dbReference>
<keyword evidence="1" id="KW-0732">Signal</keyword>
<dbReference type="RefSeq" id="WP_073303411.1">
    <property type="nucleotide sequence ID" value="NZ_FRAW01000008.1"/>
</dbReference>
<evidence type="ECO:0000256" key="1">
    <source>
        <dbReference type="SAM" id="SignalP"/>
    </source>
</evidence>
<dbReference type="STRING" id="28122.SAMN02745108_00615"/>
<proteinExistence type="predicted"/>
<reference evidence="4" key="2">
    <citation type="submission" date="2016-11" db="EMBL/GenBank/DDBJ databases">
        <authorList>
            <person name="Varghese N."/>
            <person name="Submissions S."/>
        </authorList>
    </citation>
    <scope>NUCLEOTIDE SEQUENCE [LARGE SCALE GENOMIC DNA]</scope>
    <source>
        <strain evidence="4">UWOS</strain>
    </source>
</reference>
<dbReference type="Proteomes" id="UP000190449">
    <property type="component" value="Unassembled WGS sequence"/>
</dbReference>
<accession>A0A1T4KSK7</accession>
<evidence type="ECO:0000313" key="5">
    <source>
        <dbReference type="Proteomes" id="UP000190449"/>
    </source>
</evidence>
<evidence type="ECO:0000313" key="4">
    <source>
        <dbReference type="Proteomes" id="UP000184275"/>
    </source>
</evidence>
<dbReference type="PROSITE" id="PS51257">
    <property type="entry name" value="PROKAR_LIPOPROTEIN"/>
    <property type="match status" value="1"/>
</dbReference>
<dbReference type="EMBL" id="FUWU01000007">
    <property type="protein sequence ID" value="SJZ45406.1"/>
    <property type="molecule type" value="Genomic_DNA"/>
</dbReference>
<feature type="chain" id="PRO_5044562682" description="Lipoprotein" evidence="1">
    <location>
        <begin position="31"/>
        <end position="221"/>
    </location>
</feature>
<name>A0A1M6T3J5_9BACT</name>
<reference evidence="2" key="1">
    <citation type="submission" date="2016-11" db="EMBL/GenBank/DDBJ databases">
        <authorList>
            <person name="Jaros S."/>
            <person name="Januszkiewicz K."/>
            <person name="Wedrychowicz H."/>
        </authorList>
    </citation>
    <scope>NUCLEOTIDE SEQUENCE [LARGE SCALE GENOMIC DNA]</scope>
    <source>
        <strain evidence="2">UWOS</strain>
    </source>
</reference>
<protein>
    <recommendedName>
        <fullName evidence="6">Lipoprotein</fullName>
    </recommendedName>
</protein>
<sequence>MNFQKFSATIFPLLLALLLFGCAASQKMQAANILRQCKVEIIGASLDSINLDLEKIIGKDEKPLGGILPNPKQILLIQNIAKGNIPDSLGTLHFAFRANVKNPTSDTIWLRAAQGSAQLDSLVTLPLNYADSAIALSPGDSEIQMHSRLPIDKNILKIFTADTLKIQGELTFALSPDGDPISFSIHQRKIIQPEERTEIIDRVRTQILSTLTDSWASAFRP</sequence>
<organism evidence="2 4">
    <name type="scientific">Fibrobacter intestinalis</name>
    <dbReference type="NCBI Taxonomy" id="28122"/>
    <lineage>
        <taxon>Bacteria</taxon>
        <taxon>Pseudomonadati</taxon>
        <taxon>Fibrobacterota</taxon>
        <taxon>Fibrobacteria</taxon>
        <taxon>Fibrobacterales</taxon>
        <taxon>Fibrobacteraceae</taxon>
        <taxon>Fibrobacter</taxon>
    </lineage>
</organism>
<keyword evidence="4" id="KW-1185">Reference proteome</keyword>
<reference evidence="3 5" key="3">
    <citation type="submission" date="2017-02" db="EMBL/GenBank/DDBJ databases">
        <authorList>
            <person name="Peterson S.W."/>
        </authorList>
    </citation>
    <scope>NUCLEOTIDE SEQUENCE [LARGE SCALE GENOMIC DNA]</scope>
    <source>
        <strain evidence="3 5">ATCC 43854</strain>
    </source>
</reference>
<evidence type="ECO:0000313" key="2">
    <source>
        <dbReference type="EMBL" id="SHK51511.1"/>
    </source>
</evidence>
<feature type="signal peptide" evidence="1">
    <location>
        <begin position="1"/>
        <end position="30"/>
    </location>
</feature>
<dbReference type="Proteomes" id="UP000184275">
    <property type="component" value="Unassembled WGS sequence"/>
</dbReference>
<dbReference type="AlphaFoldDB" id="A0A1M6T3J5"/>
<evidence type="ECO:0008006" key="6">
    <source>
        <dbReference type="Google" id="ProtNLM"/>
    </source>
</evidence>
<evidence type="ECO:0000313" key="3">
    <source>
        <dbReference type="EMBL" id="SJZ45406.1"/>
    </source>
</evidence>
<accession>A0A1M6T3J5</accession>